<feature type="domain" description="RNase III" evidence="1">
    <location>
        <begin position="16"/>
        <end position="114"/>
    </location>
</feature>
<evidence type="ECO:0000259" key="1">
    <source>
        <dbReference type="Pfam" id="PF00636"/>
    </source>
</evidence>
<dbReference type="EC" id="3.1.26.-" evidence="2"/>
<name>A0A2S9YJQ5_9BACT</name>
<gene>
    <name evidence="2" type="primary">mrnC</name>
    <name evidence="2" type="ORF">ENSA5_03330</name>
</gene>
<accession>A0A2S9YJQ5</accession>
<dbReference type="GO" id="GO:0006396">
    <property type="term" value="P:RNA processing"/>
    <property type="evidence" value="ECO:0007669"/>
    <property type="project" value="InterPro"/>
</dbReference>
<organism evidence="2 3">
    <name type="scientific">Enhygromyxa salina</name>
    <dbReference type="NCBI Taxonomy" id="215803"/>
    <lineage>
        <taxon>Bacteria</taxon>
        <taxon>Pseudomonadati</taxon>
        <taxon>Myxococcota</taxon>
        <taxon>Polyangia</taxon>
        <taxon>Nannocystales</taxon>
        <taxon>Nannocystaceae</taxon>
        <taxon>Enhygromyxa</taxon>
    </lineage>
</organism>
<reference evidence="2 3" key="1">
    <citation type="submission" date="2018-03" db="EMBL/GenBank/DDBJ databases">
        <title>Draft Genome Sequences of the Obligatory Marine Myxobacteria Enhygromyxa salina SWB005.</title>
        <authorList>
            <person name="Poehlein A."/>
            <person name="Moghaddam J.A."/>
            <person name="Harms H."/>
            <person name="Alanjari M."/>
            <person name="Koenig G.M."/>
            <person name="Daniel R."/>
            <person name="Schaeberle T.F."/>
        </authorList>
    </citation>
    <scope>NUCLEOTIDE SEQUENCE [LARGE SCALE GENOMIC DNA]</scope>
    <source>
        <strain evidence="2 3">SWB005</strain>
    </source>
</reference>
<dbReference type="Proteomes" id="UP000237968">
    <property type="component" value="Unassembled WGS sequence"/>
</dbReference>
<dbReference type="PANTHER" id="PTHR34276">
    <property type="entry name" value="MINI-RIBONUCLEASE 3"/>
    <property type="match status" value="1"/>
</dbReference>
<keyword evidence="2" id="KW-0378">Hydrolase</keyword>
<dbReference type="AlphaFoldDB" id="A0A2S9YJQ5"/>
<dbReference type="InterPro" id="IPR036389">
    <property type="entry name" value="RNase_III_sf"/>
</dbReference>
<proteinExistence type="predicted"/>
<sequence length="138" mass="15470">MNPSDDSKLRQRSTRTLAWLGDAEFEREVRLRLSRRGDYPTDRLDKLRARIVNAEAQAALLAELLDAGALREDELALVGRARNAAVRGGPRGRRNVRDYRAATALEALIAWWLVGGEAERFTSLISPAIEARIDKLMT</sequence>
<dbReference type="SUPFAM" id="SSF69065">
    <property type="entry name" value="RNase III domain-like"/>
    <property type="match status" value="1"/>
</dbReference>
<evidence type="ECO:0000313" key="2">
    <source>
        <dbReference type="EMBL" id="PRQ05343.1"/>
    </source>
</evidence>
<keyword evidence="3" id="KW-1185">Reference proteome</keyword>
<dbReference type="PANTHER" id="PTHR34276:SF1">
    <property type="entry name" value="MINI-RIBONUCLEASE 3"/>
    <property type="match status" value="1"/>
</dbReference>
<dbReference type="GO" id="GO:0004525">
    <property type="term" value="F:ribonuclease III activity"/>
    <property type="evidence" value="ECO:0007669"/>
    <property type="project" value="InterPro"/>
</dbReference>
<dbReference type="Pfam" id="PF00636">
    <property type="entry name" value="Ribonuclease_3"/>
    <property type="match status" value="1"/>
</dbReference>
<evidence type="ECO:0000313" key="3">
    <source>
        <dbReference type="Proteomes" id="UP000237968"/>
    </source>
</evidence>
<dbReference type="EMBL" id="PVNK01000015">
    <property type="protein sequence ID" value="PRQ05343.1"/>
    <property type="molecule type" value="Genomic_DNA"/>
</dbReference>
<dbReference type="RefSeq" id="WP_181197179.1">
    <property type="nucleotide sequence ID" value="NZ_PVNK01000015.1"/>
</dbReference>
<dbReference type="InterPro" id="IPR000999">
    <property type="entry name" value="RNase_III_dom"/>
</dbReference>
<dbReference type="Gene3D" id="1.10.1520.10">
    <property type="entry name" value="Ribonuclease III domain"/>
    <property type="match status" value="1"/>
</dbReference>
<protein>
    <submittedName>
        <fullName evidence="2">Mini-ribonuclease 3</fullName>
        <ecNumber evidence="2">3.1.26.-</ecNumber>
    </submittedName>
</protein>
<comment type="caution">
    <text evidence="2">The sequence shown here is derived from an EMBL/GenBank/DDBJ whole genome shotgun (WGS) entry which is preliminary data.</text>
</comment>